<dbReference type="Proteomes" id="UP000190285">
    <property type="component" value="Unassembled WGS sequence"/>
</dbReference>
<keyword evidence="2" id="KW-0288">FMN</keyword>
<dbReference type="SUPFAM" id="SSF52218">
    <property type="entry name" value="Flavoproteins"/>
    <property type="match status" value="2"/>
</dbReference>
<dbReference type="RefSeq" id="WP_079495585.1">
    <property type="nucleotide sequence ID" value="NZ_FUZT01000019.1"/>
</dbReference>
<dbReference type="PANTHER" id="PTHR43278">
    <property type="entry name" value="NAD(P)H-DEPENDENT FMN-CONTAINING OXIDOREDUCTASE YWQN-RELATED"/>
    <property type="match status" value="1"/>
</dbReference>
<dbReference type="STRING" id="36842.SAMN02194393_04989"/>
<evidence type="ECO:0000256" key="1">
    <source>
        <dbReference type="ARBA" id="ARBA00022630"/>
    </source>
</evidence>
<keyword evidence="5" id="KW-1185">Reference proteome</keyword>
<dbReference type="InterPro" id="IPR005025">
    <property type="entry name" value="FMN_Rdtase-like_dom"/>
</dbReference>
<evidence type="ECO:0000256" key="2">
    <source>
        <dbReference type="ARBA" id="ARBA00022643"/>
    </source>
</evidence>
<dbReference type="PANTHER" id="PTHR43278:SF4">
    <property type="entry name" value="NAD(P)H-DEPENDENT FMN-CONTAINING OXIDOREDUCTASE YWQN-RELATED"/>
    <property type="match status" value="1"/>
</dbReference>
<reference evidence="5" key="1">
    <citation type="submission" date="2017-02" db="EMBL/GenBank/DDBJ databases">
        <authorList>
            <person name="Varghese N."/>
            <person name="Submissions S."/>
        </authorList>
    </citation>
    <scope>NUCLEOTIDE SEQUENCE [LARGE SCALE GENOMIC DNA]</scope>
    <source>
        <strain evidence="5">M1</strain>
    </source>
</reference>
<name>A0A1T5MLZ4_9FIRM</name>
<accession>A0A1T5MLZ4</accession>
<organism evidence="4 5">
    <name type="scientific">Maledivibacter halophilus</name>
    <dbReference type="NCBI Taxonomy" id="36842"/>
    <lineage>
        <taxon>Bacteria</taxon>
        <taxon>Bacillati</taxon>
        <taxon>Bacillota</taxon>
        <taxon>Clostridia</taxon>
        <taxon>Peptostreptococcales</taxon>
        <taxon>Caminicellaceae</taxon>
        <taxon>Maledivibacter</taxon>
    </lineage>
</organism>
<dbReference type="Pfam" id="PF03358">
    <property type="entry name" value="FMN_red"/>
    <property type="match status" value="1"/>
</dbReference>
<dbReference type="InterPro" id="IPR029039">
    <property type="entry name" value="Flavoprotein-like_sf"/>
</dbReference>
<dbReference type="Gene3D" id="3.40.50.360">
    <property type="match status" value="2"/>
</dbReference>
<feature type="domain" description="NADPH-dependent FMN reductase-like" evidence="3">
    <location>
        <begin position="1"/>
        <end position="108"/>
    </location>
</feature>
<dbReference type="OrthoDB" id="5410524at2"/>
<evidence type="ECO:0000259" key="3">
    <source>
        <dbReference type="Pfam" id="PF03358"/>
    </source>
</evidence>
<evidence type="ECO:0000313" key="5">
    <source>
        <dbReference type="Proteomes" id="UP000190285"/>
    </source>
</evidence>
<dbReference type="InterPro" id="IPR051796">
    <property type="entry name" value="ISF_SsuE-like"/>
</dbReference>
<evidence type="ECO:0000313" key="4">
    <source>
        <dbReference type="EMBL" id="SKC89250.1"/>
    </source>
</evidence>
<keyword evidence="1" id="KW-0285">Flavoprotein</keyword>
<dbReference type="EMBL" id="FUZT01000019">
    <property type="protein sequence ID" value="SKC89250.1"/>
    <property type="molecule type" value="Genomic_DNA"/>
</dbReference>
<gene>
    <name evidence="4" type="ORF">SAMN02194393_04989</name>
</gene>
<dbReference type="GO" id="GO:0016491">
    <property type="term" value="F:oxidoreductase activity"/>
    <property type="evidence" value="ECO:0007669"/>
    <property type="project" value="InterPro"/>
</dbReference>
<sequence>MKIIVLNGSPKGDISVTMQYINYIQKKFKQHELKIINISQRINQIEKDKEAFESIISDVKSGDGVIWAFPLYVFTVHSNYQRFIELIFERDVEDAFQGKYTSVLATSIHFFDHTAINYINSICNDLNMNYVDYFSLHMYDLEKEDIRKNLLKFVQNYFDAIENEVITLKNYSPVKYSTISYIPEFTHDKIDVLNKKIVIVADSLENINLKNMIDKFRSSFSQSIELVNLQDINTKGSCVGCLKCGYNYECVYTNKDDFINFYNSKLKTADIIVFAGTIKYRHLSSIWKRFFDRGFFNTHTPSLSGKQIGFIISGPLNQMPNSRQILESYTQWQGSNLVGFITDEYDTSIEIDKQLHAFAYNLIKLSTVNYSKPTTFLGVAGMKIFRDEIWGKIRFPFIADHKAYKALNVYDFPQKNYKSRIINSILILMSKFPPIRKEIYSNKMKSSMIEPLKKIVEDETV</sequence>
<protein>
    <submittedName>
        <fullName evidence="4">Multimeric flavodoxin WrbA</fullName>
    </submittedName>
</protein>
<dbReference type="AlphaFoldDB" id="A0A1T5MLZ4"/>
<proteinExistence type="predicted"/>